<proteinExistence type="predicted"/>
<feature type="region of interest" description="Disordered" evidence="1">
    <location>
        <begin position="348"/>
        <end position="386"/>
    </location>
</feature>
<reference evidence="2" key="1">
    <citation type="journal article" date="2020" name="Nature">
        <title>Giant virus diversity and host interactions through global metagenomics.</title>
        <authorList>
            <person name="Schulz F."/>
            <person name="Roux S."/>
            <person name="Paez-Espino D."/>
            <person name="Jungbluth S."/>
            <person name="Walsh D.A."/>
            <person name="Denef V.J."/>
            <person name="McMahon K.D."/>
            <person name="Konstantinidis K.T."/>
            <person name="Eloe-Fadrosh E.A."/>
            <person name="Kyrpides N.C."/>
            <person name="Woyke T."/>
        </authorList>
    </citation>
    <scope>NUCLEOTIDE SEQUENCE</scope>
    <source>
        <strain evidence="2">GVMAG-M-3300023184-178</strain>
    </source>
</reference>
<organism evidence="2">
    <name type="scientific">viral metagenome</name>
    <dbReference type="NCBI Taxonomy" id="1070528"/>
    <lineage>
        <taxon>unclassified sequences</taxon>
        <taxon>metagenomes</taxon>
        <taxon>organismal metagenomes</taxon>
    </lineage>
</organism>
<sequence length="605" mass="67028">MEIAIPLVALAGAFVISNQSASSKNTHSSKNNSNSKKENFANLRQNQNYLPNTHIPPQNYPVTNIKELVDTTNNYPNPNRASDKYFNQNAYEKRENAGGKVSDNIQEMYSLTGNYIDTSNFEHNNMVPFYGGKIKGQVYGENMAETILDNMVGSGSQVIKKIEQAPLFKPQEHMQWANGAPNMSDFYQSRVNPGMVNNNVKPFESIHVGPGLDKGYTAAGSDGYNAGMEARNVWLPKTVDELRVATNPKLEYSLENHEGPSYSHVQNVGKIGKVEKYHPDTFFIQTQDRWLTTTGQEKGNMLRSIQEDRPTTRAVTSQSYAGVAAPNETNAGYAPQNFEQSKRPELAANDVGHSGASNRGPHTDKDNAHKSHTNYTNNRATLRQPDSFRSGFSGAIGAVIAPLMDILRPSRKEEHGSNIRVYGDAVNYSCQNYVNNPNDVLSTTIKQTTLYSPNFYVGNQLEGGGYMTAEQQAITNQRDSTNCSTIGNAGGDAARYGKMNYDAAYNQYNNEIKEQTVVSRTNQGNMQIFNQQMNVNVARIDSDRNNTRQWAPGPNVNGQIPVGKEQYGKIVAPQQLQNIACTRIEPSILDAFRSNPYTHSLTNSV</sequence>
<accession>A0A6C0HX90</accession>
<dbReference type="AlphaFoldDB" id="A0A6C0HX90"/>
<name>A0A6C0HX90_9ZZZZ</name>
<protein>
    <submittedName>
        <fullName evidence="2">Uncharacterized protein</fullName>
    </submittedName>
</protein>
<evidence type="ECO:0000256" key="1">
    <source>
        <dbReference type="SAM" id="MobiDB-lite"/>
    </source>
</evidence>
<evidence type="ECO:0000313" key="2">
    <source>
        <dbReference type="EMBL" id="QHT85040.1"/>
    </source>
</evidence>
<dbReference type="EMBL" id="MN740030">
    <property type="protein sequence ID" value="QHT85040.1"/>
    <property type="molecule type" value="Genomic_DNA"/>
</dbReference>